<evidence type="ECO:0000256" key="4">
    <source>
        <dbReference type="ARBA" id="ARBA00022576"/>
    </source>
</evidence>
<name>A0A3B0RT29_9ZZZZ</name>
<dbReference type="InterPro" id="IPR015422">
    <property type="entry name" value="PyrdxlP-dep_Trfase_small"/>
</dbReference>
<comment type="similarity">
    <text evidence="2">Belongs to the class-I pyridoxal-phosphate-dependent aminotransferase family.</text>
</comment>
<feature type="non-terminal residue" evidence="8">
    <location>
        <position position="1"/>
    </location>
</feature>
<dbReference type="EMBL" id="UOEH01000202">
    <property type="protein sequence ID" value="VAV96630.1"/>
    <property type="molecule type" value="Genomic_DNA"/>
</dbReference>
<keyword evidence="4 8" id="KW-0032">Aminotransferase</keyword>
<dbReference type="InterPro" id="IPR004839">
    <property type="entry name" value="Aminotransferase_I/II_large"/>
</dbReference>
<evidence type="ECO:0000256" key="3">
    <source>
        <dbReference type="ARBA" id="ARBA00011738"/>
    </source>
</evidence>
<dbReference type="AlphaFoldDB" id="A0A3B0RT29"/>
<dbReference type="InterPro" id="IPR015424">
    <property type="entry name" value="PyrdxlP-dep_Trfase"/>
</dbReference>
<accession>A0A3B0RT29</accession>
<dbReference type="GO" id="GO:0030170">
    <property type="term" value="F:pyridoxal phosphate binding"/>
    <property type="evidence" value="ECO:0007669"/>
    <property type="project" value="InterPro"/>
</dbReference>
<dbReference type="GO" id="GO:0033585">
    <property type="term" value="P:L-phenylalanine biosynthetic process from chorismate via phenylpyruvate"/>
    <property type="evidence" value="ECO:0007669"/>
    <property type="project" value="TreeGrafter"/>
</dbReference>
<dbReference type="GO" id="GO:0004838">
    <property type="term" value="F:L-tyrosine-2-oxoglutarate transaminase activity"/>
    <property type="evidence" value="ECO:0007669"/>
    <property type="project" value="TreeGrafter"/>
</dbReference>
<feature type="domain" description="Aminotransferase class I/classII large" evidence="7">
    <location>
        <begin position="14"/>
        <end position="177"/>
    </location>
</feature>
<dbReference type="PANTHER" id="PTHR11879">
    <property type="entry name" value="ASPARTATE AMINOTRANSFERASE"/>
    <property type="match status" value="1"/>
</dbReference>
<evidence type="ECO:0000313" key="8">
    <source>
        <dbReference type="EMBL" id="VAV96630.1"/>
    </source>
</evidence>
<dbReference type="Gene3D" id="3.40.640.10">
    <property type="entry name" value="Type I PLP-dependent aspartate aminotransferase-like (Major domain)"/>
    <property type="match status" value="1"/>
</dbReference>
<dbReference type="Pfam" id="PF00155">
    <property type="entry name" value="Aminotran_1_2"/>
    <property type="match status" value="1"/>
</dbReference>
<evidence type="ECO:0000256" key="5">
    <source>
        <dbReference type="ARBA" id="ARBA00022679"/>
    </source>
</evidence>
<comment type="cofactor">
    <cofactor evidence="1">
        <name>pyridoxal 5'-phosphate</name>
        <dbReference type="ChEBI" id="CHEBI:597326"/>
    </cofactor>
</comment>
<evidence type="ECO:0000256" key="6">
    <source>
        <dbReference type="ARBA" id="ARBA00022898"/>
    </source>
</evidence>
<keyword evidence="5 8" id="KW-0808">Transferase</keyword>
<organism evidence="8">
    <name type="scientific">hydrothermal vent metagenome</name>
    <dbReference type="NCBI Taxonomy" id="652676"/>
    <lineage>
        <taxon>unclassified sequences</taxon>
        <taxon>metagenomes</taxon>
        <taxon>ecological metagenomes</taxon>
    </lineage>
</organism>
<dbReference type="EC" id="2.6.1.1" evidence="8"/>
<dbReference type="GO" id="GO:0005829">
    <property type="term" value="C:cytosol"/>
    <property type="evidence" value="ECO:0007669"/>
    <property type="project" value="TreeGrafter"/>
</dbReference>
<sequence length="183" mass="20052">GFAADLETDAYIIREMTRRLPEVLITYSCSKNFGLYRERTGAIIFAGRNTEQAAAVKSHIINIARASYSMPPAHGGAIVSEILHSPELAQSWREELAAMNLAVRNNRKLLVDTAHEAGLGNQLSYITEQNGMFSLLPLTLDDVTVLREEFAIYIVGAGRINLCGVNAGNVGYLVQSLSEVLNR</sequence>
<gene>
    <name evidence="8" type="ORF">MNBD_ALPHA05-85</name>
</gene>
<keyword evidence="6" id="KW-0663">Pyridoxal phosphate</keyword>
<evidence type="ECO:0000256" key="1">
    <source>
        <dbReference type="ARBA" id="ARBA00001933"/>
    </source>
</evidence>
<dbReference type="GO" id="GO:0004069">
    <property type="term" value="F:L-aspartate:2-oxoglutarate aminotransferase activity"/>
    <property type="evidence" value="ECO:0007669"/>
    <property type="project" value="UniProtKB-EC"/>
</dbReference>
<evidence type="ECO:0000259" key="7">
    <source>
        <dbReference type="Pfam" id="PF00155"/>
    </source>
</evidence>
<dbReference type="SUPFAM" id="SSF53383">
    <property type="entry name" value="PLP-dependent transferases"/>
    <property type="match status" value="1"/>
</dbReference>
<evidence type="ECO:0000256" key="2">
    <source>
        <dbReference type="ARBA" id="ARBA00007441"/>
    </source>
</evidence>
<dbReference type="GO" id="GO:0042802">
    <property type="term" value="F:identical protein binding"/>
    <property type="evidence" value="ECO:0007669"/>
    <property type="project" value="TreeGrafter"/>
</dbReference>
<dbReference type="InterPro" id="IPR000796">
    <property type="entry name" value="Asp_trans"/>
</dbReference>
<dbReference type="Gene3D" id="3.90.1150.10">
    <property type="entry name" value="Aspartate Aminotransferase, domain 1"/>
    <property type="match status" value="1"/>
</dbReference>
<dbReference type="InterPro" id="IPR015421">
    <property type="entry name" value="PyrdxlP-dep_Trfase_major"/>
</dbReference>
<reference evidence="8" key="1">
    <citation type="submission" date="2018-06" db="EMBL/GenBank/DDBJ databases">
        <authorList>
            <person name="Zhirakovskaya E."/>
        </authorList>
    </citation>
    <scope>NUCLEOTIDE SEQUENCE</scope>
</reference>
<dbReference type="PANTHER" id="PTHR11879:SF22">
    <property type="entry name" value="ASPARTATE AMINOTRANSFERASE, MITOCHONDRIAL"/>
    <property type="match status" value="1"/>
</dbReference>
<comment type="subunit">
    <text evidence="3">Homodimer.</text>
</comment>
<dbReference type="PRINTS" id="PR00799">
    <property type="entry name" value="TRANSAMINASE"/>
</dbReference>
<protein>
    <submittedName>
        <fullName evidence="8">Aspartate aminotransferase</fullName>
        <ecNumber evidence="8">2.6.1.1</ecNumber>
    </submittedName>
</protein>
<proteinExistence type="inferred from homology"/>